<dbReference type="Proteomes" id="UP000050509">
    <property type="component" value="Unassembled WGS sequence"/>
</dbReference>
<organism evidence="2 3">
    <name type="scientific">Kouleothrix aurantiaca</name>
    <dbReference type="NCBI Taxonomy" id="186479"/>
    <lineage>
        <taxon>Bacteria</taxon>
        <taxon>Bacillati</taxon>
        <taxon>Chloroflexota</taxon>
        <taxon>Chloroflexia</taxon>
        <taxon>Chloroflexales</taxon>
        <taxon>Roseiflexineae</taxon>
        <taxon>Roseiflexaceae</taxon>
        <taxon>Kouleothrix</taxon>
    </lineage>
</organism>
<feature type="region of interest" description="Disordered" evidence="1">
    <location>
        <begin position="1"/>
        <end position="50"/>
    </location>
</feature>
<name>A0A0P9HDG5_9CHLR</name>
<dbReference type="AlphaFoldDB" id="A0A0P9HDG5"/>
<accession>A0A0P9HDG5</accession>
<comment type="caution">
    <text evidence="2">The sequence shown here is derived from an EMBL/GenBank/DDBJ whole genome shotgun (WGS) entry which is preliminary data.</text>
</comment>
<evidence type="ECO:0000313" key="3">
    <source>
        <dbReference type="Proteomes" id="UP000050509"/>
    </source>
</evidence>
<gene>
    <name evidence="2" type="ORF">SE17_14255</name>
</gene>
<proteinExistence type="predicted"/>
<sequence>MAGTRTGELAVAATAKKKRNTPHPNGARASAGVDMPTPMPHIGMPGMAQSTGSVAGLVPMAACERK</sequence>
<evidence type="ECO:0000256" key="1">
    <source>
        <dbReference type="SAM" id="MobiDB-lite"/>
    </source>
</evidence>
<protein>
    <submittedName>
        <fullName evidence="2">Uncharacterized protein</fullName>
    </submittedName>
</protein>
<reference evidence="2 3" key="1">
    <citation type="submission" date="2015-09" db="EMBL/GenBank/DDBJ databases">
        <title>Draft genome sequence of Kouleothrix aurantiaca JCM 19913.</title>
        <authorList>
            <person name="Hemp J."/>
        </authorList>
    </citation>
    <scope>NUCLEOTIDE SEQUENCE [LARGE SCALE GENOMIC DNA]</scope>
    <source>
        <strain evidence="2 3">COM-B</strain>
    </source>
</reference>
<dbReference type="EMBL" id="LJCR01000477">
    <property type="protein sequence ID" value="KPV52639.1"/>
    <property type="molecule type" value="Genomic_DNA"/>
</dbReference>
<evidence type="ECO:0000313" key="2">
    <source>
        <dbReference type="EMBL" id="KPV52639.1"/>
    </source>
</evidence>
<keyword evidence="3" id="KW-1185">Reference proteome</keyword>